<accession>A0A1I5UGF5</accession>
<reference evidence="3 4" key="1">
    <citation type="submission" date="2016-10" db="EMBL/GenBank/DDBJ databases">
        <authorList>
            <person name="de Groot N.N."/>
        </authorList>
    </citation>
    <scope>NUCLEOTIDE SEQUENCE [LARGE SCALE GENOMIC DNA]</scope>
    <source>
        <strain evidence="3 4">DSM 28286</strain>
    </source>
</reference>
<dbReference type="AlphaFoldDB" id="A0A1I5UGF5"/>
<dbReference type="EMBL" id="FOXQ01000003">
    <property type="protein sequence ID" value="SFP94279.1"/>
    <property type="molecule type" value="Genomic_DNA"/>
</dbReference>
<dbReference type="RefSeq" id="WP_090656972.1">
    <property type="nucleotide sequence ID" value="NZ_FOXQ01000003.1"/>
</dbReference>
<evidence type="ECO:0000313" key="3">
    <source>
        <dbReference type="EMBL" id="SFP94279.1"/>
    </source>
</evidence>
<evidence type="ECO:0000256" key="2">
    <source>
        <dbReference type="SAM" id="SignalP"/>
    </source>
</evidence>
<dbReference type="Gene3D" id="1.20.1600.10">
    <property type="entry name" value="Outer membrane efflux proteins (OEP)"/>
    <property type="match status" value="1"/>
</dbReference>
<comment type="similarity">
    <text evidence="1">Belongs to the outer membrane factor (OMF) (TC 1.B.17) family.</text>
</comment>
<feature type="signal peptide" evidence="2">
    <location>
        <begin position="1"/>
        <end position="25"/>
    </location>
</feature>
<sequence length="266" mass="29743">MTKTKTAPAFIMLVICLGSLMGAYAQGPSDNQVSSGTAQEAIIDTVPQDNISHSASMQKLLGRGVADDTAIENKLVRLALAQPQYKQTEAQNKILEYQLKKQRSNWLNLLSLSTSYNDQSFAKKANTSTTAYVYPKYFFGVTIPIGMIVGNGTDIKITRQSQTIAKGQQQELAKSIKAEVLKDYKQYKANEKLLIIQNQVIDDEQISFMQTEQKFKEGTTTLELYNEASKKYNDEIVKGIDLQLQQDLLKVELERLIGMSLEDALK</sequence>
<dbReference type="SUPFAM" id="SSF56954">
    <property type="entry name" value="Outer membrane efflux proteins (OEP)"/>
    <property type="match status" value="1"/>
</dbReference>
<gene>
    <name evidence="3" type="ORF">SAMN05444277_103274</name>
</gene>
<dbReference type="Proteomes" id="UP000199031">
    <property type="component" value="Unassembled WGS sequence"/>
</dbReference>
<dbReference type="GO" id="GO:0015562">
    <property type="term" value="F:efflux transmembrane transporter activity"/>
    <property type="evidence" value="ECO:0007669"/>
    <property type="project" value="InterPro"/>
</dbReference>
<dbReference type="OrthoDB" id="654651at2"/>
<keyword evidence="4" id="KW-1185">Reference proteome</keyword>
<dbReference type="Pfam" id="PF02321">
    <property type="entry name" value="OEP"/>
    <property type="match status" value="1"/>
</dbReference>
<proteinExistence type="inferred from homology"/>
<evidence type="ECO:0000256" key="1">
    <source>
        <dbReference type="ARBA" id="ARBA00007613"/>
    </source>
</evidence>
<name>A0A1I5UGF5_9BACT</name>
<dbReference type="InterPro" id="IPR003423">
    <property type="entry name" value="OMP_efflux"/>
</dbReference>
<feature type="chain" id="PRO_5011716848" evidence="2">
    <location>
        <begin position="26"/>
        <end position="266"/>
    </location>
</feature>
<dbReference type="STRING" id="1465490.SAMN05444277_103274"/>
<keyword evidence="2" id="KW-0732">Signal</keyword>
<organism evidence="3 4">
    <name type="scientific">Parafilimonas terrae</name>
    <dbReference type="NCBI Taxonomy" id="1465490"/>
    <lineage>
        <taxon>Bacteria</taxon>
        <taxon>Pseudomonadati</taxon>
        <taxon>Bacteroidota</taxon>
        <taxon>Chitinophagia</taxon>
        <taxon>Chitinophagales</taxon>
        <taxon>Chitinophagaceae</taxon>
        <taxon>Parafilimonas</taxon>
    </lineage>
</organism>
<protein>
    <submittedName>
        <fullName evidence="3">Outer membrane efflux protein</fullName>
    </submittedName>
</protein>
<evidence type="ECO:0000313" key="4">
    <source>
        <dbReference type="Proteomes" id="UP000199031"/>
    </source>
</evidence>